<dbReference type="RefSeq" id="XP_001263955.1">
    <property type="nucleotide sequence ID" value="XM_001263954.1"/>
</dbReference>
<dbReference type="SUPFAM" id="SSF52949">
    <property type="entry name" value="Macro domain-like"/>
    <property type="match status" value="1"/>
</dbReference>
<dbReference type="VEuPathDB" id="FungiDB:NFIA_024370"/>
<dbReference type="OrthoDB" id="6077599at2759"/>
<evidence type="ECO:0000259" key="1">
    <source>
        <dbReference type="PROSITE" id="PS51154"/>
    </source>
</evidence>
<dbReference type="PROSITE" id="PS51154">
    <property type="entry name" value="MACRO"/>
    <property type="match status" value="1"/>
</dbReference>
<gene>
    <name evidence="2" type="ORF">NFIA_024370</name>
</gene>
<dbReference type="EMBL" id="DS027689">
    <property type="protein sequence ID" value="EAW22058.1"/>
    <property type="molecule type" value="Genomic_DNA"/>
</dbReference>
<dbReference type="KEGG" id="nfi:NFIA_024370"/>
<dbReference type="GeneID" id="4590584"/>
<organism evidence="2 3">
    <name type="scientific">Neosartorya fischeri (strain ATCC 1020 / DSM 3700 / CBS 544.65 / FGSC A1164 / JCM 1740 / NRRL 181 / WB 181)</name>
    <name type="common">Aspergillus fischerianus</name>
    <dbReference type="NCBI Taxonomy" id="331117"/>
    <lineage>
        <taxon>Eukaryota</taxon>
        <taxon>Fungi</taxon>
        <taxon>Dikarya</taxon>
        <taxon>Ascomycota</taxon>
        <taxon>Pezizomycotina</taxon>
        <taxon>Eurotiomycetes</taxon>
        <taxon>Eurotiomycetidae</taxon>
        <taxon>Eurotiales</taxon>
        <taxon>Aspergillaceae</taxon>
        <taxon>Aspergillus</taxon>
        <taxon>Aspergillus subgen. Fumigati</taxon>
    </lineage>
</organism>
<sequence length="257" mass="28388">MFEDSRILRLHATHRPSLVEASLQPSRQQTLHSQASQVHHAQQLGVRPVHKLKLKALALHEIPTVSDFYASRELRAAADPRVPPVPYLNTLVSFIEHDIARLQVDCIVNAAKESLQGGGGVDRAMHLAAGPKLNQACIKKLQDRQCSPGRVFMTPGFHLRCKSVIHTVGPDCRQKQQIDYAQVLRQCYRNSLNKAVSKGLRSIVFPAISVGVYACPAEATSEIALNTVRGFLDEHGRPSSLDRIGFCNLGPNIHAIY</sequence>
<dbReference type="Gene3D" id="3.40.220.10">
    <property type="entry name" value="Leucine Aminopeptidase, subunit E, domain 1"/>
    <property type="match status" value="1"/>
</dbReference>
<name>A1D5K4_NEOFI</name>
<feature type="domain" description="Macro" evidence="1">
    <location>
        <begin position="79"/>
        <end position="257"/>
    </location>
</feature>
<dbReference type="PANTHER" id="PTHR11106">
    <property type="entry name" value="GANGLIOSIDE INDUCED DIFFERENTIATION ASSOCIATED PROTEIN 2-RELATED"/>
    <property type="match status" value="1"/>
</dbReference>
<dbReference type="HOGENOM" id="CLU_046550_3_1_1"/>
<dbReference type="PANTHER" id="PTHR11106:SF27">
    <property type="entry name" value="MACRO DOMAIN-CONTAINING PROTEIN"/>
    <property type="match status" value="1"/>
</dbReference>
<accession>A1D5K4</accession>
<protein>
    <submittedName>
        <fullName evidence="2">Appr-1-p processing enzyme family protein</fullName>
    </submittedName>
</protein>
<proteinExistence type="predicted"/>
<evidence type="ECO:0000313" key="2">
    <source>
        <dbReference type="EMBL" id="EAW22058.1"/>
    </source>
</evidence>
<dbReference type="InterPro" id="IPR043472">
    <property type="entry name" value="Macro_dom-like"/>
</dbReference>
<reference evidence="3" key="1">
    <citation type="journal article" date="2008" name="PLoS Genet.">
        <title>Genomic islands in the pathogenic filamentous fungus Aspergillus fumigatus.</title>
        <authorList>
            <person name="Fedorova N.D."/>
            <person name="Khaldi N."/>
            <person name="Joardar V.S."/>
            <person name="Maiti R."/>
            <person name="Amedeo P."/>
            <person name="Anderson M.J."/>
            <person name="Crabtree J."/>
            <person name="Silva J.C."/>
            <person name="Badger J.H."/>
            <person name="Albarraq A."/>
            <person name="Angiuoli S."/>
            <person name="Bussey H."/>
            <person name="Bowyer P."/>
            <person name="Cotty P.J."/>
            <person name="Dyer P.S."/>
            <person name="Egan A."/>
            <person name="Galens K."/>
            <person name="Fraser-Liggett C.M."/>
            <person name="Haas B.J."/>
            <person name="Inman J.M."/>
            <person name="Kent R."/>
            <person name="Lemieux S."/>
            <person name="Malavazi I."/>
            <person name="Orvis J."/>
            <person name="Roemer T."/>
            <person name="Ronning C.M."/>
            <person name="Sundaram J.P."/>
            <person name="Sutton G."/>
            <person name="Turner G."/>
            <person name="Venter J.C."/>
            <person name="White O.R."/>
            <person name="Whitty B.R."/>
            <person name="Youngman P."/>
            <person name="Wolfe K.H."/>
            <person name="Goldman G.H."/>
            <person name="Wortman J.R."/>
            <person name="Jiang B."/>
            <person name="Denning D.W."/>
            <person name="Nierman W.C."/>
        </authorList>
    </citation>
    <scope>NUCLEOTIDE SEQUENCE [LARGE SCALE GENOMIC DNA]</scope>
    <source>
        <strain evidence="3">ATCC 1020 / DSM 3700 / CBS 544.65 / FGSC A1164 / JCM 1740 / NRRL 181 / WB 181</strain>
    </source>
</reference>
<dbReference type="eggNOG" id="KOG2633">
    <property type="taxonomic scope" value="Eukaryota"/>
</dbReference>
<dbReference type="STRING" id="331117.A1D5K4"/>
<evidence type="ECO:0000313" key="3">
    <source>
        <dbReference type="Proteomes" id="UP000006702"/>
    </source>
</evidence>
<dbReference type="SMART" id="SM00506">
    <property type="entry name" value="A1pp"/>
    <property type="match status" value="1"/>
</dbReference>
<dbReference type="Proteomes" id="UP000006702">
    <property type="component" value="Unassembled WGS sequence"/>
</dbReference>
<dbReference type="InterPro" id="IPR002589">
    <property type="entry name" value="Macro_dom"/>
</dbReference>
<keyword evidence="3" id="KW-1185">Reference proteome</keyword>
<dbReference type="Pfam" id="PF01661">
    <property type="entry name" value="Macro"/>
    <property type="match status" value="1"/>
</dbReference>
<dbReference type="AlphaFoldDB" id="A1D5K4"/>